<reference evidence="3" key="1">
    <citation type="submission" date="2023-06" db="EMBL/GenBank/DDBJ databases">
        <title>Male Hemibagrus guttatus genome.</title>
        <authorList>
            <person name="Bian C."/>
        </authorList>
    </citation>
    <scope>NUCLEOTIDE SEQUENCE</scope>
    <source>
        <strain evidence="3">Male_cb2023</strain>
        <tissue evidence="3">Muscle</tissue>
    </source>
</reference>
<dbReference type="AlphaFoldDB" id="A0AAE0Q2P1"/>
<dbReference type="SUPFAM" id="SSF56672">
    <property type="entry name" value="DNA/RNA polymerases"/>
    <property type="match status" value="1"/>
</dbReference>
<protein>
    <recommendedName>
        <fullName evidence="2">Reverse transcriptase/retrotransposon-derived protein RNase H-like domain-containing protein</fullName>
    </recommendedName>
</protein>
<name>A0AAE0Q2P1_9TELE</name>
<dbReference type="InterPro" id="IPR043502">
    <property type="entry name" value="DNA/RNA_pol_sf"/>
</dbReference>
<dbReference type="EMBL" id="JAUCMX010000023">
    <property type="protein sequence ID" value="KAK3512608.1"/>
    <property type="molecule type" value="Genomic_DNA"/>
</dbReference>
<keyword evidence="4" id="KW-1185">Reference proteome</keyword>
<organism evidence="3 4">
    <name type="scientific">Hemibagrus guttatus</name>
    <dbReference type="NCBI Taxonomy" id="175788"/>
    <lineage>
        <taxon>Eukaryota</taxon>
        <taxon>Metazoa</taxon>
        <taxon>Chordata</taxon>
        <taxon>Craniata</taxon>
        <taxon>Vertebrata</taxon>
        <taxon>Euteleostomi</taxon>
        <taxon>Actinopterygii</taxon>
        <taxon>Neopterygii</taxon>
        <taxon>Teleostei</taxon>
        <taxon>Ostariophysi</taxon>
        <taxon>Siluriformes</taxon>
        <taxon>Bagridae</taxon>
        <taxon>Hemibagrus</taxon>
    </lineage>
</organism>
<proteinExistence type="predicted"/>
<dbReference type="Pfam" id="PF17919">
    <property type="entry name" value="RT_RNaseH_2"/>
    <property type="match status" value="1"/>
</dbReference>
<evidence type="ECO:0000256" key="1">
    <source>
        <dbReference type="SAM" id="MobiDB-lite"/>
    </source>
</evidence>
<evidence type="ECO:0000313" key="3">
    <source>
        <dbReference type="EMBL" id="KAK3512608.1"/>
    </source>
</evidence>
<evidence type="ECO:0000313" key="4">
    <source>
        <dbReference type="Proteomes" id="UP001274896"/>
    </source>
</evidence>
<feature type="region of interest" description="Disordered" evidence="1">
    <location>
        <begin position="260"/>
        <end position="291"/>
    </location>
</feature>
<comment type="caution">
    <text evidence="3">The sequence shown here is derived from an EMBL/GenBank/DDBJ whole genome shotgun (WGS) entry which is preliminary data.</text>
</comment>
<feature type="domain" description="Reverse transcriptase/retrotransposon-derived protein RNase H-like" evidence="2">
    <location>
        <begin position="182"/>
        <end position="253"/>
    </location>
</feature>
<dbReference type="PANTHER" id="PTHR15503">
    <property type="entry name" value="LDOC1 RELATED"/>
    <property type="match status" value="1"/>
</dbReference>
<dbReference type="InterPro" id="IPR032567">
    <property type="entry name" value="RTL1-rel"/>
</dbReference>
<feature type="region of interest" description="Disordered" evidence="1">
    <location>
        <begin position="150"/>
        <end position="180"/>
    </location>
</feature>
<sequence>MGELTHWSPQCLRSCMQLVKSRPCLTMSIESSTNGLPDVYYDLGAVFSKEKASRLPPHRLGECAIELLPNTTPPSRVYPLSLPETHAMDDYIKEALAVGHIRPSTSPATAGFFFVEKKDGGLRQCIDYRGLNAITVHYHTRCLRATTRRPHLHQTGSAKPAHLTSEGQTQKTFLDGPSPRGFHETQAELQHCPILLHPDPESPFTVEVDASNTGIGAVLSQRIGGSGKLHPCTFYSRKLSTAERNYNVGNRERLYQGRPRGMAPLVRGSSSPLSGSHRPLELGVPTGSEMP</sequence>
<evidence type="ECO:0000259" key="2">
    <source>
        <dbReference type="Pfam" id="PF17919"/>
    </source>
</evidence>
<dbReference type="Gene3D" id="3.10.10.10">
    <property type="entry name" value="HIV Type 1 Reverse Transcriptase, subunit A, domain 1"/>
    <property type="match status" value="1"/>
</dbReference>
<dbReference type="PANTHER" id="PTHR15503:SF36">
    <property type="entry name" value="RETROTRANSPOSON GAG-LIKE PROTEIN 5"/>
    <property type="match status" value="1"/>
</dbReference>
<dbReference type="InterPro" id="IPR041577">
    <property type="entry name" value="RT_RNaseH_2"/>
</dbReference>
<dbReference type="Gene3D" id="3.10.20.370">
    <property type="match status" value="1"/>
</dbReference>
<dbReference type="Proteomes" id="UP001274896">
    <property type="component" value="Unassembled WGS sequence"/>
</dbReference>
<gene>
    <name evidence="3" type="ORF">QTP70_018625</name>
</gene>
<accession>A0AAE0Q2P1</accession>